<protein>
    <submittedName>
        <fullName evidence="2">Glycosyltransferase</fullName>
    </submittedName>
</protein>
<dbReference type="Pfam" id="PF00535">
    <property type="entry name" value="Glycos_transf_2"/>
    <property type="match status" value="1"/>
</dbReference>
<gene>
    <name evidence="2" type="ORF">MECH1_V1_1254</name>
</gene>
<dbReference type="Gene3D" id="3.90.550.10">
    <property type="entry name" value="Spore Coat Polysaccharide Biosynthesis Protein SpsA, Chain A"/>
    <property type="match status" value="1"/>
</dbReference>
<accession>A0ABM9NHD7</accession>
<dbReference type="CDD" id="cd00761">
    <property type="entry name" value="Glyco_tranf_GTA_type"/>
    <property type="match status" value="1"/>
</dbReference>
<name>A0ABM9NHD7_9GAMM</name>
<feature type="domain" description="Glycosyltransferase 2-like" evidence="1">
    <location>
        <begin position="8"/>
        <end position="174"/>
    </location>
</feature>
<sequence length="326" mass="37144">MAMKLTFAVCTYNRSQRLPPLLERMRAQQCSVPFEVLVVDNNSTDDTRAVVARVAATPGTPVRYVREGQQGIPHARNRALAEAMGSDFLVFIDDDELPHPGLLEAAVQALTREGARCVGGKVKVRIPDGLRPKWLADNLLGFLAEVDYGHKAFWIKDSSTPVWTANIAYDMRLFRDDPQLRFDPRFNRRGHGVGGGSDAVMFQALLERGTPIRYCPDMVVDHYVETWRLHRRYFLKLHFTSGRKYGQFQMGEYPRTVFGIPPFLIVQALRQWLKTVLKLIRREPDVLRQAMNGTYALGLIWGRILRQLERGSSEATPSGLKEARYR</sequence>
<reference evidence="2 3" key="1">
    <citation type="submission" date="2024-04" db="EMBL/GenBank/DDBJ databases">
        <authorList>
            <person name="Cremers G."/>
        </authorList>
    </citation>
    <scope>NUCLEOTIDE SEQUENCE [LARGE SCALE GENOMIC DNA]</scope>
    <source>
        <strain evidence="2">MeCH1-AG</strain>
    </source>
</reference>
<proteinExistence type="predicted"/>
<evidence type="ECO:0000313" key="2">
    <source>
        <dbReference type="EMBL" id="CAL1240030.1"/>
    </source>
</evidence>
<dbReference type="InterPro" id="IPR001173">
    <property type="entry name" value="Glyco_trans_2-like"/>
</dbReference>
<evidence type="ECO:0000313" key="3">
    <source>
        <dbReference type="Proteomes" id="UP001497493"/>
    </source>
</evidence>
<dbReference type="EMBL" id="OZ026884">
    <property type="protein sequence ID" value="CAL1240030.1"/>
    <property type="molecule type" value="Genomic_DNA"/>
</dbReference>
<dbReference type="PANTHER" id="PTHR22916">
    <property type="entry name" value="GLYCOSYLTRANSFERASE"/>
    <property type="match status" value="1"/>
</dbReference>
<keyword evidence="3" id="KW-1185">Reference proteome</keyword>
<dbReference type="SUPFAM" id="SSF53448">
    <property type="entry name" value="Nucleotide-diphospho-sugar transferases"/>
    <property type="match status" value="1"/>
</dbReference>
<dbReference type="InterPro" id="IPR029044">
    <property type="entry name" value="Nucleotide-diphossugar_trans"/>
</dbReference>
<organism evidence="2 3">
    <name type="scientific">Candidatus Methylocalor cossyra</name>
    <dbReference type="NCBI Taxonomy" id="3108543"/>
    <lineage>
        <taxon>Bacteria</taxon>
        <taxon>Pseudomonadati</taxon>
        <taxon>Pseudomonadota</taxon>
        <taxon>Gammaproteobacteria</taxon>
        <taxon>Methylococcales</taxon>
        <taxon>Methylococcaceae</taxon>
        <taxon>Candidatus Methylocalor</taxon>
    </lineage>
</organism>
<dbReference type="Proteomes" id="UP001497493">
    <property type="component" value="Chromosome"/>
</dbReference>
<evidence type="ECO:0000259" key="1">
    <source>
        <dbReference type="Pfam" id="PF00535"/>
    </source>
</evidence>